<dbReference type="Proteomes" id="UP000183015">
    <property type="component" value="Unassembled WGS sequence"/>
</dbReference>
<dbReference type="RefSeq" id="WP_082014764.1">
    <property type="nucleotide sequence ID" value="NZ_BBPN01000004.1"/>
</dbReference>
<dbReference type="Gene3D" id="3.90.280.10">
    <property type="entry name" value="PEBP-like"/>
    <property type="match status" value="1"/>
</dbReference>
<dbReference type="Pfam" id="PF01161">
    <property type="entry name" value="PBP"/>
    <property type="match status" value="1"/>
</dbReference>
<dbReference type="eggNOG" id="COG1881">
    <property type="taxonomic scope" value="Bacteria"/>
</dbReference>
<feature type="signal peptide" evidence="2">
    <location>
        <begin position="1"/>
        <end position="33"/>
    </location>
</feature>
<comment type="similarity">
    <text evidence="1">Belongs to the UPF0098 family.</text>
</comment>
<evidence type="ECO:0008006" key="5">
    <source>
        <dbReference type="Google" id="ProtNLM"/>
    </source>
</evidence>
<sequence length="218" mass="22698">MRTIFRSRTARWSVAVAAAAATVAVAVPQIASAAGAPAAAAARHTPHDGYGWTTVRSGIPRSAAHFTVTSPDIRDGGTIPYRHWAHAFGCAGGNQQIRLAWHGAPAGTRGYAVVMDDPDAPTGGGFRHWLTWDVPATAHALGATAVRGAVVGTDDAGITGYLGPCPPAGDVTHHYRFTVYALDTPSLQLPAATPPAVVEFTMSSHILGYARLTADARR</sequence>
<gene>
    <name evidence="3" type="ORF">SAMN05414137_117121</name>
</gene>
<organism evidence="3 4">
    <name type="scientific">Streptacidiphilus jiangxiensis</name>
    <dbReference type="NCBI Taxonomy" id="235985"/>
    <lineage>
        <taxon>Bacteria</taxon>
        <taxon>Bacillati</taxon>
        <taxon>Actinomycetota</taxon>
        <taxon>Actinomycetes</taxon>
        <taxon>Kitasatosporales</taxon>
        <taxon>Streptomycetaceae</taxon>
        <taxon>Streptacidiphilus</taxon>
    </lineage>
</organism>
<accession>A0A1H7V7L5</accession>
<dbReference type="InterPro" id="IPR008914">
    <property type="entry name" value="PEBP"/>
</dbReference>
<proteinExistence type="inferred from homology"/>
<dbReference type="NCBIfam" id="TIGR00481">
    <property type="entry name" value="YbhB/YbcL family Raf kinase inhibitor-like protein"/>
    <property type="match status" value="1"/>
</dbReference>
<feature type="chain" id="PRO_5010201980" description="Phospholipid-binding protein, PBP family" evidence="2">
    <location>
        <begin position="34"/>
        <end position="218"/>
    </location>
</feature>
<keyword evidence="4" id="KW-1185">Reference proteome</keyword>
<keyword evidence="2" id="KW-0732">Signal</keyword>
<dbReference type="SUPFAM" id="SSF49777">
    <property type="entry name" value="PEBP-like"/>
    <property type="match status" value="1"/>
</dbReference>
<dbReference type="AlphaFoldDB" id="A0A1H7V7L5"/>
<evidence type="ECO:0000256" key="1">
    <source>
        <dbReference type="ARBA" id="ARBA00007120"/>
    </source>
</evidence>
<evidence type="ECO:0000256" key="2">
    <source>
        <dbReference type="SAM" id="SignalP"/>
    </source>
</evidence>
<dbReference type="PANTHER" id="PTHR30289">
    <property type="entry name" value="UNCHARACTERIZED PROTEIN YBCL-RELATED"/>
    <property type="match status" value="1"/>
</dbReference>
<protein>
    <recommendedName>
        <fullName evidence="5">Phospholipid-binding protein, PBP family</fullName>
    </recommendedName>
</protein>
<dbReference type="OrthoDB" id="9797506at2"/>
<dbReference type="EMBL" id="FOAZ01000017">
    <property type="protein sequence ID" value="SEM04835.1"/>
    <property type="molecule type" value="Genomic_DNA"/>
</dbReference>
<reference evidence="4" key="1">
    <citation type="submission" date="2016-10" db="EMBL/GenBank/DDBJ databases">
        <authorList>
            <person name="Varghese N."/>
        </authorList>
    </citation>
    <scope>NUCLEOTIDE SEQUENCE [LARGE SCALE GENOMIC DNA]</scope>
    <source>
        <strain evidence="4">DSM 45096 / BCRC 16803 / CGMCC 4.1857 / CIP 109030 / JCM 12277 / KCTC 19219 / NBRC 100920 / 33214</strain>
    </source>
</reference>
<evidence type="ECO:0000313" key="4">
    <source>
        <dbReference type="Proteomes" id="UP000183015"/>
    </source>
</evidence>
<name>A0A1H7V7L5_STRJI</name>
<dbReference type="PANTHER" id="PTHR30289:SF1">
    <property type="entry name" value="PEBP (PHOSPHATIDYLETHANOLAMINE-BINDING PROTEIN) FAMILY PROTEIN"/>
    <property type="match status" value="1"/>
</dbReference>
<dbReference type="CDD" id="cd00865">
    <property type="entry name" value="PEBP_bact_arch"/>
    <property type="match status" value="1"/>
</dbReference>
<dbReference type="InterPro" id="IPR005247">
    <property type="entry name" value="YbhB_YbcL/LppC-like"/>
</dbReference>
<dbReference type="STRING" id="235985.SAMN05414137_117121"/>
<evidence type="ECO:0000313" key="3">
    <source>
        <dbReference type="EMBL" id="SEM04835.1"/>
    </source>
</evidence>
<dbReference type="InterPro" id="IPR036610">
    <property type="entry name" value="PEBP-like_sf"/>
</dbReference>